<protein>
    <recommendedName>
        <fullName evidence="1">Protein FAR1-RELATED SEQUENCE</fullName>
    </recommendedName>
</protein>
<reference evidence="2" key="1">
    <citation type="submission" date="2020-08" db="EMBL/GenBank/DDBJ databases">
        <title>Plant Genome Project.</title>
        <authorList>
            <person name="Zhang R.-G."/>
        </authorList>
    </citation>
    <scope>NUCLEOTIDE SEQUENCE</scope>
    <source>
        <strain evidence="2">WSP0</strain>
        <tissue evidence="2">Leaf</tissue>
    </source>
</reference>
<keyword evidence="1" id="KW-0863">Zinc-finger</keyword>
<organism evidence="2 3">
    <name type="scientific">Rhododendron griersonianum</name>
    <dbReference type="NCBI Taxonomy" id="479676"/>
    <lineage>
        <taxon>Eukaryota</taxon>
        <taxon>Viridiplantae</taxon>
        <taxon>Streptophyta</taxon>
        <taxon>Embryophyta</taxon>
        <taxon>Tracheophyta</taxon>
        <taxon>Spermatophyta</taxon>
        <taxon>Magnoliopsida</taxon>
        <taxon>eudicotyledons</taxon>
        <taxon>Gunneridae</taxon>
        <taxon>Pentapetalae</taxon>
        <taxon>asterids</taxon>
        <taxon>Ericales</taxon>
        <taxon>Ericaceae</taxon>
        <taxon>Ericoideae</taxon>
        <taxon>Rhodoreae</taxon>
        <taxon>Rhododendron</taxon>
    </lineage>
</organism>
<dbReference type="EMBL" id="JACTNZ010000012">
    <property type="protein sequence ID" value="KAG5520856.1"/>
    <property type="molecule type" value="Genomic_DNA"/>
</dbReference>
<keyword evidence="3" id="KW-1185">Reference proteome</keyword>
<dbReference type="AlphaFoldDB" id="A0AAV6HWT6"/>
<evidence type="ECO:0000313" key="3">
    <source>
        <dbReference type="Proteomes" id="UP000823749"/>
    </source>
</evidence>
<comment type="subcellular location">
    <subcellularLocation>
        <location evidence="1">Nucleus</location>
    </subcellularLocation>
</comment>
<accession>A0AAV6HWT6</accession>
<dbReference type="PANTHER" id="PTHR31669">
    <property type="entry name" value="PROTEIN FAR1-RELATED SEQUENCE 10-RELATED"/>
    <property type="match status" value="1"/>
</dbReference>
<comment type="similarity">
    <text evidence="1">Belongs to the FHY3/FAR1 family.</text>
</comment>
<comment type="function">
    <text evidence="1">Putative transcription activator involved in regulating light control of development.</text>
</comment>
<gene>
    <name evidence="2" type="ORF">RHGRI_033431</name>
</gene>
<name>A0AAV6HWT6_9ERIC</name>
<proteinExistence type="inferred from homology"/>
<sequence length="234" mass="26932">MSSRFGCSSPIHDFAAAEVMDPEARCLRGEFQSRHKLDFKDDGDLLEINVVLLEINVVSGDEGKWGNDKRDANVKIHRPETRFGCLAKMKIRYCRVSQKYIVFEFGAVHTHTLCTPSKSHLFKSHRKFAPAQALEADMANDSNQDAAMAKALVAQWPETVHRLCIWHIFQNAAKQLSGVFAEFKDFAKDFSSCIYDYEEEDDFIIAWNQMLEKYGLQDNDWLRHMLCFVREIGN</sequence>
<dbReference type="InterPro" id="IPR031052">
    <property type="entry name" value="FHY3/FAR1"/>
</dbReference>
<keyword evidence="1" id="KW-0479">Metal-binding</keyword>
<evidence type="ECO:0000313" key="2">
    <source>
        <dbReference type="EMBL" id="KAG5520856.1"/>
    </source>
</evidence>
<dbReference type="GO" id="GO:0006355">
    <property type="term" value="P:regulation of DNA-templated transcription"/>
    <property type="evidence" value="ECO:0007669"/>
    <property type="project" value="UniProtKB-UniRule"/>
</dbReference>
<evidence type="ECO:0000256" key="1">
    <source>
        <dbReference type="RuleBase" id="RU367018"/>
    </source>
</evidence>
<dbReference type="GO" id="GO:0008270">
    <property type="term" value="F:zinc ion binding"/>
    <property type="evidence" value="ECO:0007669"/>
    <property type="project" value="UniProtKB-UniRule"/>
</dbReference>
<dbReference type="PANTHER" id="PTHR31669:SF299">
    <property type="entry name" value="PROTEIN FAR1-RELATED SEQUENCE"/>
    <property type="match status" value="1"/>
</dbReference>
<dbReference type="GO" id="GO:0005634">
    <property type="term" value="C:nucleus"/>
    <property type="evidence" value="ECO:0007669"/>
    <property type="project" value="UniProtKB-SubCell"/>
</dbReference>
<keyword evidence="1" id="KW-0539">Nucleus</keyword>
<dbReference type="Proteomes" id="UP000823749">
    <property type="component" value="Chromosome 12"/>
</dbReference>
<comment type="caution">
    <text evidence="2">The sequence shown here is derived from an EMBL/GenBank/DDBJ whole genome shotgun (WGS) entry which is preliminary data.</text>
</comment>
<keyword evidence="1" id="KW-0862">Zinc</keyword>